<dbReference type="Pfam" id="PF00085">
    <property type="entry name" value="Thioredoxin"/>
    <property type="match status" value="1"/>
</dbReference>
<keyword evidence="5 9" id="KW-0676">Redox-active center</keyword>
<dbReference type="PROSITE" id="PS00194">
    <property type="entry name" value="THIOREDOXIN_1"/>
    <property type="match status" value="1"/>
</dbReference>
<keyword evidence="3" id="KW-0249">Electron transport</keyword>
<accession>A0A809SBE2</accession>
<dbReference type="GO" id="GO:0005829">
    <property type="term" value="C:cytosol"/>
    <property type="evidence" value="ECO:0007669"/>
    <property type="project" value="TreeGrafter"/>
</dbReference>
<dbReference type="InterPro" id="IPR017937">
    <property type="entry name" value="Thioredoxin_CS"/>
</dbReference>
<dbReference type="PANTHER" id="PTHR45663:SF11">
    <property type="entry name" value="GEO12009P1"/>
    <property type="match status" value="1"/>
</dbReference>
<dbReference type="CDD" id="cd02947">
    <property type="entry name" value="TRX_family"/>
    <property type="match status" value="1"/>
</dbReference>
<evidence type="ECO:0000313" key="12">
    <source>
        <dbReference type="Proteomes" id="UP000662873"/>
    </source>
</evidence>
<dbReference type="InterPro" id="IPR036249">
    <property type="entry name" value="Thioredoxin-like_sf"/>
</dbReference>
<dbReference type="Proteomes" id="UP000662873">
    <property type="component" value="Chromosome"/>
</dbReference>
<reference evidence="11" key="1">
    <citation type="journal article" name="DNA Res.">
        <title>The physiological potential of anammox bacteria as revealed by their core genome structure.</title>
        <authorList>
            <person name="Okubo T."/>
            <person name="Toyoda A."/>
            <person name="Fukuhara K."/>
            <person name="Uchiyama I."/>
            <person name="Harigaya Y."/>
            <person name="Kuroiwa M."/>
            <person name="Suzuki T."/>
            <person name="Murakami Y."/>
            <person name="Suwa Y."/>
            <person name="Takami H."/>
        </authorList>
    </citation>
    <scope>NUCLEOTIDE SEQUENCE</scope>
    <source>
        <strain evidence="11">317325-2</strain>
    </source>
</reference>
<organism evidence="11 12">
    <name type="scientific">Candidatus Nitrosymbiomonas proteolyticus</name>
    <dbReference type="NCBI Taxonomy" id="2608984"/>
    <lineage>
        <taxon>Bacteria</taxon>
        <taxon>Bacillati</taxon>
        <taxon>Armatimonadota</taxon>
        <taxon>Armatimonadota incertae sedis</taxon>
        <taxon>Candidatus Nitrosymbiomonas</taxon>
    </lineage>
</organism>
<dbReference type="AlphaFoldDB" id="A0A809SBE2"/>
<evidence type="ECO:0000256" key="6">
    <source>
        <dbReference type="NCBIfam" id="TIGR01068"/>
    </source>
</evidence>
<evidence type="ECO:0000259" key="10">
    <source>
        <dbReference type="PROSITE" id="PS51352"/>
    </source>
</evidence>
<evidence type="ECO:0000313" key="11">
    <source>
        <dbReference type="EMBL" id="BBO24901.1"/>
    </source>
</evidence>
<feature type="site" description="Deprotonates C-terminal active site Cys" evidence="8">
    <location>
        <position position="26"/>
    </location>
</feature>
<evidence type="ECO:0000256" key="8">
    <source>
        <dbReference type="PIRSR" id="PIRSR000077-1"/>
    </source>
</evidence>
<protein>
    <recommendedName>
        <fullName evidence="6 7">Thioredoxin</fullName>
    </recommendedName>
</protein>
<dbReference type="PANTHER" id="PTHR45663">
    <property type="entry name" value="GEO12009P1"/>
    <property type="match status" value="1"/>
</dbReference>
<evidence type="ECO:0000256" key="9">
    <source>
        <dbReference type="PIRSR" id="PIRSR000077-4"/>
    </source>
</evidence>
<dbReference type="InterPro" id="IPR005746">
    <property type="entry name" value="Thioredoxin"/>
</dbReference>
<feature type="domain" description="Thioredoxin" evidence="10">
    <location>
        <begin position="1"/>
        <end position="107"/>
    </location>
</feature>
<keyword evidence="2" id="KW-0813">Transport</keyword>
<dbReference type="GO" id="GO:0015035">
    <property type="term" value="F:protein-disulfide reductase activity"/>
    <property type="evidence" value="ECO:0007669"/>
    <property type="project" value="UniProtKB-UniRule"/>
</dbReference>
<feature type="site" description="Contributes to redox potential value" evidence="8">
    <location>
        <position position="34"/>
    </location>
</feature>
<dbReference type="SUPFAM" id="SSF52833">
    <property type="entry name" value="Thioredoxin-like"/>
    <property type="match status" value="1"/>
</dbReference>
<dbReference type="EMBL" id="AP021858">
    <property type="protein sequence ID" value="BBO24901.1"/>
    <property type="molecule type" value="Genomic_DNA"/>
</dbReference>
<feature type="disulfide bond" description="Redox-active" evidence="9">
    <location>
        <begin position="32"/>
        <end position="35"/>
    </location>
</feature>
<evidence type="ECO:0000256" key="3">
    <source>
        <dbReference type="ARBA" id="ARBA00022982"/>
    </source>
</evidence>
<name>A0A809SBE2_9BACT</name>
<dbReference type="PROSITE" id="PS51352">
    <property type="entry name" value="THIOREDOXIN_2"/>
    <property type="match status" value="1"/>
</dbReference>
<dbReference type="NCBIfam" id="TIGR01068">
    <property type="entry name" value="thioredoxin"/>
    <property type="match status" value="1"/>
</dbReference>
<dbReference type="PRINTS" id="PR00421">
    <property type="entry name" value="THIOREDOXIN"/>
</dbReference>
<sequence>MATELALSTADFESKVLQSEVPVLIDFWAEWCGPCRAIAPFVEQIASEYNGRAKVFKVDVDNEPELAGRFGVMSIPTLLVFKDGQRVGQLIGAVPKQKIAELIDRHL</sequence>
<feature type="active site" description="Nucleophile" evidence="8">
    <location>
        <position position="35"/>
    </location>
</feature>
<feature type="site" description="Contributes to redox potential value" evidence="8">
    <location>
        <position position="33"/>
    </location>
</feature>
<dbReference type="KEGG" id="npy:NPRO_24960"/>
<evidence type="ECO:0000256" key="5">
    <source>
        <dbReference type="ARBA" id="ARBA00023284"/>
    </source>
</evidence>
<comment type="similarity">
    <text evidence="1 7">Belongs to the thioredoxin family.</text>
</comment>
<keyword evidence="4 9" id="KW-1015">Disulfide bond</keyword>
<evidence type="ECO:0000256" key="4">
    <source>
        <dbReference type="ARBA" id="ARBA00023157"/>
    </source>
</evidence>
<dbReference type="Gene3D" id="3.40.30.10">
    <property type="entry name" value="Glutaredoxin"/>
    <property type="match status" value="1"/>
</dbReference>
<evidence type="ECO:0000256" key="1">
    <source>
        <dbReference type="ARBA" id="ARBA00008987"/>
    </source>
</evidence>
<gene>
    <name evidence="11" type="ORF">NPRO_24960</name>
</gene>
<dbReference type="PIRSF" id="PIRSF000077">
    <property type="entry name" value="Thioredoxin"/>
    <property type="match status" value="1"/>
</dbReference>
<dbReference type="FunFam" id="3.40.30.10:FF:000001">
    <property type="entry name" value="Thioredoxin"/>
    <property type="match status" value="1"/>
</dbReference>
<dbReference type="InterPro" id="IPR013766">
    <property type="entry name" value="Thioredoxin_domain"/>
</dbReference>
<feature type="active site" description="Nucleophile" evidence="8">
    <location>
        <position position="32"/>
    </location>
</feature>
<dbReference type="GO" id="GO:0045454">
    <property type="term" value="P:cell redox homeostasis"/>
    <property type="evidence" value="ECO:0007669"/>
    <property type="project" value="TreeGrafter"/>
</dbReference>
<evidence type="ECO:0000256" key="7">
    <source>
        <dbReference type="PIRNR" id="PIRNR000077"/>
    </source>
</evidence>
<evidence type="ECO:0000256" key="2">
    <source>
        <dbReference type="ARBA" id="ARBA00022448"/>
    </source>
</evidence>
<proteinExistence type="inferred from homology"/>